<evidence type="ECO:0000313" key="2">
    <source>
        <dbReference type="Proteomes" id="UP000319829"/>
    </source>
</evidence>
<protein>
    <recommendedName>
        <fullName evidence="3">Carboxypeptidase regulatory-like domain-containing protein</fullName>
    </recommendedName>
</protein>
<name>A0A538SU20_UNCEI</name>
<gene>
    <name evidence="1" type="ORF">E6K74_04790</name>
</gene>
<evidence type="ECO:0000313" key="1">
    <source>
        <dbReference type="EMBL" id="TMQ54880.1"/>
    </source>
</evidence>
<proteinExistence type="predicted"/>
<dbReference type="EMBL" id="VBOU01000049">
    <property type="protein sequence ID" value="TMQ54880.1"/>
    <property type="molecule type" value="Genomic_DNA"/>
</dbReference>
<organism evidence="1 2">
    <name type="scientific">Eiseniibacteriota bacterium</name>
    <dbReference type="NCBI Taxonomy" id="2212470"/>
    <lineage>
        <taxon>Bacteria</taxon>
        <taxon>Candidatus Eiseniibacteriota</taxon>
    </lineage>
</organism>
<evidence type="ECO:0008006" key="3">
    <source>
        <dbReference type="Google" id="ProtNLM"/>
    </source>
</evidence>
<sequence length="247" mass="25585">MTPSFRPASPGTGSLRSRRVATWTLPLAGALLAGVLALVGCSPDVKDGLGPRVPVPNVSGRVERDGVAASALDVSVRDPNDDSTIADVKTDANGSYVVAVPAGIWEVKVKGRVTGDFASVTRGFVVSSVGQQVSMDSLDIFAYQAALVAPADAATLGLPNASDPVTFRWSPPRHGILSARAQLYNASGAAVWYSAKSSDSSAVWDGTGNQGTYTGVGLPAATYTWRVKFDLPDSSEARTPSGTVTFQ</sequence>
<accession>A0A538SU20</accession>
<dbReference type="AlphaFoldDB" id="A0A538SU20"/>
<dbReference type="Proteomes" id="UP000319829">
    <property type="component" value="Unassembled WGS sequence"/>
</dbReference>
<comment type="caution">
    <text evidence="1">The sequence shown here is derived from an EMBL/GenBank/DDBJ whole genome shotgun (WGS) entry which is preliminary data.</text>
</comment>
<reference evidence="1 2" key="1">
    <citation type="journal article" date="2019" name="Nat. Microbiol.">
        <title>Mediterranean grassland soil C-N compound turnover is dependent on rainfall and depth, and is mediated by genomically divergent microorganisms.</title>
        <authorList>
            <person name="Diamond S."/>
            <person name="Andeer P.F."/>
            <person name="Li Z."/>
            <person name="Crits-Christoph A."/>
            <person name="Burstein D."/>
            <person name="Anantharaman K."/>
            <person name="Lane K.R."/>
            <person name="Thomas B.C."/>
            <person name="Pan C."/>
            <person name="Northen T.R."/>
            <person name="Banfield J.F."/>
        </authorList>
    </citation>
    <scope>NUCLEOTIDE SEQUENCE [LARGE SCALE GENOMIC DNA]</scope>
    <source>
        <strain evidence="1">WS_4</strain>
    </source>
</reference>